<keyword evidence="4" id="KW-1185">Reference proteome</keyword>
<evidence type="ECO:0000313" key="3">
    <source>
        <dbReference type="EMBL" id="MFD0848361.1"/>
    </source>
</evidence>
<name>A0ABW3C1M2_SPHXN</name>
<organism evidence="3 4">
    <name type="scientific">Sphingosinicella xenopeptidilytica</name>
    <dbReference type="NCBI Taxonomy" id="364098"/>
    <lineage>
        <taxon>Bacteria</taxon>
        <taxon>Pseudomonadati</taxon>
        <taxon>Pseudomonadota</taxon>
        <taxon>Alphaproteobacteria</taxon>
        <taxon>Sphingomonadales</taxon>
        <taxon>Sphingosinicellaceae</taxon>
        <taxon>Sphingosinicella</taxon>
    </lineage>
</organism>
<dbReference type="Gene3D" id="2.40.160.210">
    <property type="entry name" value="Acyl-CoA thioesterase, double hotdog domain"/>
    <property type="match status" value="1"/>
</dbReference>
<evidence type="ECO:0000313" key="4">
    <source>
        <dbReference type="Proteomes" id="UP001597124"/>
    </source>
</evidence>
<dbReference type="SUPFAM" id="SSF54637">
    <property type="entry name" value="Thioesterase/thiol ester dehydrase-isomerase"/>
    <property type="match status" value="2"/>
</dbReference>
<protein>
    <submittedName>
        <fullName evidence="3">Thioesterase family protein</fullName>
    </submittedName>
</protein>
<dbReference type="InterPro" id="IPR049449">
    <property type="entry name" value="TesB_ACOT8-like_N"/>
</dbReference>
<evidence type="ECO:0000259" key="1">
    <source>
        <dbReference type="Pfam" id="PF13622"/>
    </source>
</evidence>
<dbReference type="InterPro" id="IPR049450">
    <property type="entry name" value="ACOT8-like_C"/>
</dbReference>
<accession>A0ABW3C1M2</accession>
<dbReference type="RefSeq" id="WP_381488998.1">
    <property type="nucleotide sequence ID" value="NZ_JBHTIK010000005.1"/>
</dbReference>
<feature type="domain" description="Acyl-CoA thioesterase-like C-terminal" evidence="2">
    <location>
        <begin position="133"/>
        <end position="266"/>
    </location>
</feature>
<feature type="domain" description="Acyl-CoA thioesterase-like N-terminal HotDog" evidence="1">
    <location>
        <begin position="31"/>
        <end position="112"/>
    </location>
</feature>
<sequence length="269" mass="28775">MTSKDETVGTSLGAMLAAARTGGDGAIYTITEEWMQGRTTYGGLSAALCLAGTLSAHMDLPPLRSAQIAFIGPAGADVTARCRVLRQGKSMTYMEADLHQGEALATRCIFAFGSSRESVINLNHFPMPTVSAPEACEPLWRKRTPLNFLQQFDARMAFGGRPADGTGNGDIAYWFRLRDPSGIPPAVRLLALADTPPPAVMPIFDAFAPISTATWQIEVLDTEASGEGWHLIRSTAETGANGYTSQTMGMWDESGRPVLAGRQMVALFG</sequence>
<dbReference type="EMBL" id="JBHTIK010000005">
    <property type="protein sequence ID" value="MFD0848361.1"/>
    <property type="molecule type" value="Genomic_DNA"/>
</dbReference>
<dbReference type="Proteomes" id="UP001597124">
    <property type="component" value="Unassembled WGS sequence"/>
</dbReference>
<dbReference type="InterPro" id="IPR029069">
    <property type="entry name" value="HotDog_dom_sf"/>
</dbReference>
<proteinExistence type="predicted"/>
<dbReference type="InterPro" id="IPR042171">
    <property type="entry name" value="Acyl-CoA_hotdog"/>
</dbReference>
<gene>
    <name evidence="3" type="ORF">ACFQ00_08495</name>
</gene>
<evidence type="ECO:0000259" key="2">
    <source>
        <dbReference type="Pfam" id="PF20789"/>
    </source>
</evidence>
<reference evidence="4" key="1">
    <citation type="journal article" date="2019" name="Int. J. Syst. Evol. Microbiol.">
        <title>The Global Catalogue of Microorganisms (GCM) 10K type strain sequencing project: providing services to taxonomists for standard genome sequencing and annotation.</title>
        <authorList>
            <consortium name="The Broad Institute Genomics Platform"/>
            <consortium name="The Broad Institute Genome Sequencing Center for Infectious Disease"/>
            <person name="Wu L."/>
            <person name="Ma J."/>
        </authorList>
    </citation>
    <scope>NUCLEOTIDE SEQUENCE [LARGE SCALE GENOMIC DNA]</scope>
    <source>
        <strain evidence="4">CCUG 52537</strain>
    </source>
</reference>
<comment type="caution">
    <text evidence="3">The sequence shown here is derived from an EMBL/GenBank/DDBJ whole genome shotgun (WGS) entry which is preliminary data.</text>
</comment>
<dbReference type="Pfam" id="PF13622">
    <property type="entry name" value="4HBT_3"/>
    <property type="match status" value="1"/>
</dbReference>
<dbReference type="Pfam" id="PF20789">
    <property type="entry name" value="4HBT_3C"/>
    <property type="match status" value="1"/>
</dbReference>